<evidence type="ECO:0000256" key="8">
    <source>
        <dbReference type="SAM" id="Phobius"/>
    </source>
</evidence>
<keyword evidence="7" id="KW-0813">Transport</keyword>
<evidence type="ECO:0000313" key="10">
    <source>
        <dbReference type="Proteomes" id="UP001597353"/>
    </source>
</evidence>
<organism evidence="9 10">
    <name type="scientific">Halodurantibacterium flavum</name>
    <dbReference type="NCBI Taxonomy" id="1382802"/>
    <lineage>
        <taxon>Bacteria</taxon>
        <taxon>Pseudomonadati</taxon>
        <taxon>Pseudomonadota</taxon>
        <taxon>Alphaproteobacteria</taxon>
        <taxon>Rhodobacterales</taxon>
        <taxon>Paracoccaceae</taxon>
        <taxon>Halodurantibacterium</taxon>
    </lineage>
</organism>
<proteinExistence type="inferred from homology"/>
<dbReference type="Pfam" id="PF02472">
    <property type="entry name" value="ExbD"/>
    <property type="match status" value="1"/>
</dbReference>
<feature type="transmembrane region" description="Helical" evidence="8">
    <location>
        <begin position="18"/>
        <end position="38"/>
    </location>
</feature>
<evidence type="ECO:0000313" key="9">
    <source>
        <dbReference type="EMBL" id="MFD1910802.1"/>
    </source>
</evidence>
<dbReference type="Proteomes" id="UP001597353">
    <property type="component" value="Unassembled WGS sequence"/>
</dbReference>
<comment type="caution">
    <text evidence="9">The sequence shown here is derived from an EMBL/GenBank/DDBJ whole genome shotgun (WGS) entry which is preliminary data.</text>
</comment>
<keyword evidence="6 8" id="KW-0472">Membrane</keyword>
<reference evidence="10" key="1">
    <citation type="journal article" date="2019" name="Int. J. Syst. Evol. Microbiol.">
        <title>The Global Catalogue of Microorganisms (GCM) 10K type strain sequencing project: providing services to taxonomists for standard genome sequencing and annotation.</title>
        <authorList>
            <consortium name="The Broad Institute Genomics Platform"/>
            <consortium name="The Broad Institute Genome Sequencing Center for Infectious Disease"/>
            <person name="Wu L."/>
            <person name="Ma J."/>
        </authorList>
    </citation>
    <scope>NUCLEOTIDE SEQUENCE [LARGE SCALE GENOMIC DNA]</scope>
    <source>
        <strain evidence="10">CGMCC 4.7242</strain>
    </source>
</reference>
<keyword evidence="4 7" id="KW-0812">Transmembrane</keyword>
<dbReference type="EMBL" id="JBHUGH010000001">
    <property type="protein sequence ID" value="MFD1910802.1"/>
    <property type="molecule type" value="Genomic_DNA"/>
</dbReference>
<evidence type="ECO:0000256" key="6">
    <source>
        <dbReference type="ARBA" id="ARBA00023136"/>
    </source>
</evidence>
<comment type="similarity">
    <text evidence="2 7">Belongs to the ExbD/TolR family.</text>
</comment>
<keyword evidence="10" id="KW-1185">Reference proteome</keyword>
<dbReference type="RefSeq" id="WP_390258737.1">
    <property type="nucleotide sequence ID" value="NZ_JBHUGH010000001.1"/>
</dbReference>
<dbReference type="InterPro" id="IPR003400">
    <property type="entry name" value="ExbD"/>
</dbReference>
<evidence type="ECO:0000256" key="1">
    <source>
        <dbReference type="ARBA" id="ARBA00004162"/>
    </source>
</evidence>
<protein>
    <submittedName>
        <fullName evidence="9">ExbD/TolR family protein</fullName>
    </submittedName>
</protein>
<evidence type="ECO:0000256" key="5">
    <source>
        <dbReference type="ARBA" id="ARBA00022989"/>
    </source>
</evidence>
<evidence type="ECO:0000256" key="4">
    <source>
        <dbReference type="ARBA" id="ARBA00022692"/>
    </source>
</evidence>
<sequence>MAGRLAPATPRNRAEPTIALINVVFLMLVFFLVAGQIARPTDRDMRLVEADLASARVPDDALLIRADGTTLWRGEETAPEDFAAAQPPGTGDDRVMRLLPDRDLPARDLIAIAGALRAAGATEVRLITERGLSE</sequence>
<name>A0ABW4RZP2_9RHOB</name>
<evidence type="ECO:0000256" key="3">
    <source>
        <dbReference type="ARBA" id="ARBA00022475"/>
    </source>
</evidence>
<evidence type="ECO:0000256" key="7">
    <source>
        <dbReference type="RuleBase" id="RU003879"/>
    </source>
</evidence>
<keyword evidence="5 8" id="KW-1133">Transmembrane helix</keyword>
<evidence type="ECO:0000256" key="2">
    <source>
        <dbReference type="ARBA" id="ARBA00005811"/>
    </source>
</evidence>
<gene>
    <name evidence="9" type="ORF">ACFSGJ_01075</name>
</gene>
<keyword evidence="7" id="KW-0653">Protein transport</keyword>
<comment type="subcellular location">
    <subcellularLocation>
        <location evidence="1">Cell membrane</location>
        <topology evidence="1">Single-pass membrane protein</topology>
    </subcellularLocation>
    <subcellularLocation>
        <location evidence="7">Cell membrane</location>
        <topology evidence="7">Single-pass type II membrane protein</topology>
    </subcellularLocation>
</comment>
<accession>A0ABW4RZP2</accession>
<keyword evidence="3" id="KW-1003">Cell membrane</keyword>